<dbReference type="OrthoDB" id="1447715at2"/>
<accession>A0A3E0DZH0</accession>
<dbReference type="Proteomes" id="UP000257136">
    <property type="component" value="Unassembled WGS sequence"/>
</dbReference>
<keyword evidence="2" id="KW-1185">Reference proteome</keyword>
<evidence type="ECO:0000313" key="1">
    <source>
        <dbReference type="EMBL" id="REG88546.1"/>
    </source>
</evidence>
<organism evidence="1 2">
    <name type="scientific">Flavobacterium aquicola</name>
    <dbReference type="NCBI Taxonomy" id="1682742"/>
    <lineage>
        <taxon>Bacteria</taxon>
        <taxon>Pseudomonadati</taxon>
        <taxon>Bacteroidota</taxon>
        <taxon>Flavobacteriia</taxon>
        <taxon>Flavobacteriales</taxon>
        <taxon>Flavobacteriaceae</taxon>
        <taxon>Flavobacterium</taxon>
    </lineage>
</organism>
<sequence length="184" mass="21411">MKKYTILLFIIMQFISCNSSKSESNVDENCYIALKAVSDVFKVYDERNKCLSQLLNEVRTEKNIDTKNVEKIERLSKEINKQITLSLKSIKNKEIDNKDEEIFIVSSNYLSKVKELENEIPLLIKDVSDNNPSINLKLKKSISEYCTEVTQLGNLYHNAMNRYYKIHNMSDKKLDSIENAVEKN</sequence>
<dbReference type="EMBL" id="QUNI01000035">
    <property type="protein sequence ID" value="REG88546.1"/>
    <property type="molecule type" value="Genomic_DNA"/>
</dbReference>
<comment type="caution">
    <text evidence="1">The sequence shown here is derived from an EMBL/GenBank/DDBJ whole genome shotgun (WGS) entry which is preliminary data.</text>
</comment>
<dbReference type="AlphaFoldDB" id="A0A3E0DZH0"/>
<reference evidence="1 2" key="1">
    <citation type="submission" date="2018-08" db="EMBL/GenBank/DDBJ databases">
        <title>Genomic Encyclopedia of Archaeal and Bacterial Type Strains, Phase II (KMG-II): from individual species to whole genera.</title>
        <authorList>
            <person name="Goeker M."/>
        </authorList>
    </citation>
    <scope>NUCLEOTIDE SEQUENCE [LARGE SCALE GENOMIC DNA]</scope>
    <source>
        <strain evidence="1 2">DSM 100880</strain>
    </source>
</reference>
<dbReference type="RefSeq" id="WP_115815300.1">
    <property type="nucleotide sequence ID" value="NZ_QUNI01000035.1"/>
</dbReference>
<gene>
    <name evidence="1" type="ORF">C8P67_1351</name>
</gene>
<name>A0A3E0DZH0_9FLAO</name>
<protein>
    <submittedName>
        <fullName evidence="1">Uncharacterized protein</fullName>
    </submittedName>
</protein>
<proteinExistence type="predicted"/>
<evidence type="ECO:0000313" key="2">
    <source>
        <dbReference type="Proteomes" id="UP000257136"/>
    </source>
</evidence>